<evidence type="ECO:0000313" key="1">
    <source>
        <dbReference type="EMBL" id="POZ51709.1"/>
    </source>
</evidence>
<reference evidence="1 2" key="1">
    <citation type="submission" date="2017-11" db="EMBL/GenBank/DDBJ databases">
        <title>Draft Genome Sequence of Methylobacter psychrotolerans Sph1T, an Obligate Methanotroph from Low-Temperature Environments.</title>
        <authorList>
            <person name="Oshkin I.Y."/>
            <person name="Miroshnikov K."/>
            <person name="Belova S.E."/>
            <person name="Korzhenkov A."/>
            <person name="Toshchakov S.V."/>
            <person name="Dedysh S.N."/>
        </authorList>
    </citation>
    <scope>NUCLEOTIDE SEQUENCE [LARGE SCALE GENOMIC DNA]</scope>
    <source>
        <strain evidence="1 2">Sph1</strain>
    </source>
</reference>
<dbReference type="AlphaFoldDB" id="A0A2S5CLM1"/>
<comment type="caution">
    <text evidence="1">The sequence shown here is derived from an EMBL/GenBank/DDBJ whole genome shotgun (WGS) entry which is preliminary data.</text>
</comment>
<name>A0A2S5CLM1_9GAMM</name>
<accession>A0A2S5CLM1</accession>
<evidence type="ECO:0000313" key="2">
    <source>
        <dbReference type="Proteomes" id="UP000237423"/>
    </source>
</evidence>
<dbReference type="EMBL" id="PGFZ01000005">
    <property type="protein sequence ID" value="POZ51709.1"/>
    <property type="molecule type" value="Genomic_DNA"/>
</dbReference>
<gene>
    <name evidence="1" type="ORF">AADEFJLK_02579</name>
</gene>
<dbReference type="Proteomes" id="UP000237423">
    <property type="component" value="Unassembled WGS sequence"/>
</dbReference>
<organism evidence="1 2">
    <name type="scientific">Methylovulum psychrotolerans</name>
    <dbReference type="NCBI Taxonomy" id="1704499"/>
    <lineage>
        <taxon>Bacteria</taxon>
        <taxon>Pseudomonadati</taxon>
        <taxon>Pseudomonadota</taxon>
        <taxon>Gammaproteobacteria</taxon>
        <taxon>Methylococcales</taxon>
        <taxon>Methylococcaceae</taxon>
        <taxon>Methylovulum</taxon>
    </lineage>
</organism>
<protein>
    <submittedName>
        <fullName evidence="1">Uncharacterized protein</fullName>
    </submittedName>
</protein>
<sequence>MEFSELLEEFLADQWDKEIEADILAGRLDAAGKRADSDFVAGRVIPLDALGIERKDGR</sequence>
<dbReference type="RefSeq" id="WP_170065110.1">
    <property type="nucleotide sequence ID" value="NZ_CP022129.1"/>
</dbReference>
<proteinExistence type="predicted"/>